<evidence type="ECO:0000313" key="7">
    <source>
        <dbReference type="EMBL" id="WAR15951.1"/>
    </source>
</evidence>
<feature type="transmembrane region" description="Helical" evidence="5">
    <location>
        <begin position="274"/>
        <end position="293"/>
    </location>
</feature>
<protein>
    <submittedName>
        <fullName evidence="7">S17A5-like protein</fullName>
    </submittedName>
</protein>
<dbReference type="SUPFAM" id="SSF103473">
    <property type="entry name" value="MFS general substrate transporter"/>
    <property type="match status" value="2"/>
</dbReference>
<dbReference type="PANTHER" id="PTHR11662:SF399">
    <property type="entry name" value="FI19708P1-RELATED"/>
    <property type="match status" value="1"/>
</dbReference>
<dbReference type="Pfam" id="PF07690">
    <property type="entry name" value="MFS_1"/>
    <property type="match status" value="1"/>
</dbReference>
<dbReference type="InterPro" id="IPR020846">
    <property type="entry name" value="MFS_dom"/>
</dbReference>
<name>A0ABY7F574_MYAAR</name>
<accession>A0ABY7F574</accession>
<keyword evidence="3 5" id="KW-1133">Transmembrane helix</keyword>
<dbReference type="PANTHER" id="PTHR11662">
    <property type="entry name" value="SOLUTE CARRIER FAMILY 17"/>
    <property type="match status" value="1"/>
</dbReference>
<dbReference type="Gene3D" id="1.20.1250.20">
    <property type="entry name" value="MFS general substrate transporter like domains"/>
    <property type="match status" value="2"/>
</dbReference>
<comment type="subcellular location">
    <subcellularLocation>
        <location evidence="1">Membrane</location>
        <topology evidence="1">Multi-pass membrane protein</topology>
    </subcellularLocation>
</comment>
<evidence type="ECO:0000256" key="1">
    <source>
        <dbReference type="ARBA" id="ARBA00004141"/>
    </source>
</evidence>
<dbReference type="InterPro" id="IPR036259">
    <property type="entry name" value="MFS_trans_sf"/>
</dbReference>
<feature type="transmembrane region" description="Helical" evidence="5">
    <location>
        <begin position="221"/>
        <end position="241"/>
    </location>
</feature>
<dbReference type="InterPro" id="IPR050382">
    <property type="entry name" value="MFS_Na/Anion_cotransporter"/>
</dbReference>
<reference evidence="7" key="1">
    <citation type="submission" date="2022-11" db="EMBL/GenBank/DDBJ databases">
        <title>Centuries of genome instability and evolution in soft-shell clam transmissible cancer (bioRxiv).</title>
        <authorList>
            <person name="Hart S.F.M."/>
            <person name="Yonemitsu M.A."/>
            <person name="Giersch R.M."/>
            <person name="Beal B.F."/>
            <person name="Arriagada G."/>
            <person name="Davis B.W."/>
            <person name="Ostrander E.A."/>
            <person name="Goff S.P."/>
            <person name="Metzger M.J."/>
        </authorList>
    </citation>
    <scope>NUCLEOTIDE SEQUENCE</scope>
    <source>
        <strain evidence="7">MELC-2E11</strain>
        <tissue evidence="7">Siphon/mantle</tissue>
    </source>
</reference>
<feature type="transmembrane region" description="Helical" evidence="5">
    <location>
        <begin position="99"/>
        <end position="119"/>
    </location>
</feature>
<sequence>MTKMIQSDENAPLISQKSAGPEKVHKGWGYRHVLAFLAFFGFFNVYCMRVNLSVAMVDMVKHINDSNNSTSDECPDSNTVNSTKEHVGEFGWSRDLQGYVLGSFFYGYILTQIPGGYLAEKFGAKFLFGFGVLCTAVFTLLTPLAARWNVGVFIAVRVLEGLGEGVTFPAMHAMWGKWGPLYERSKLTGFSYTGAQMGTVISMPISAYLCDSGFLGGWPSVFYVFGALACVWFILWMMMAYNTPADHPHISVEEREYIESSVGRKEFAGCNHTVIVALLVLCLTAGGFTMGGFQVNHIDLSPNFAGVLMGMSNTWATIPGFLGPEVVGWLTTKHDTRQQWQIVFYIAAAVYISGAIIYCIFARGTEQPWNNLEQSQGVSFKRAVDTEVSVNRNRGTDREKRLVTVSYD</sequence>
<feature type="transmembrane region" description="Helical" evidence="5">
    <location>
        <begin position="33"/>
        <end position="52"/>
    </location>
</feature>
<evidence type="ECO:0000256" key="3">
    <source>
        <dbReference type="ARBA" id="ARBA00022989"/>
    </source>
</evidence>
<organism evidence="7 8">
    <name type="scientific">Mya arenaria</name>
    <name type="common">Soft-shell clam</name>
    <dbReference type="NCBI Taxonomy" id="6604"/>
    <lineage>
        <taxon>Eukaryota</taxon>
        <taxon>Metazoa</taxon>
        <taxon>Spiralia</taxon>
        <taxon>Lophotrochozoa</taxon>
        <taxon>Mollusca</taxon>
        <taxon>Bivalvia</taxon>
        <taxon>Autobranchia</taxon>
        <taxon>Heteroconchia</taxon>
        <taxon>Euheterodonta</taxon>
        <taxon>Imparidentia</taxon>
        <taxon>Neoheterodontei</taxon>
        <taxon>Myida</taxon>
        <taxon>Myoidea</taxon>
        <taxon>Myidae</taxon>
        <taxon>Mya</taxon>
    </lineage>
</organism>
<evidence type="ECO:0000256" key="2">
    <source>
        <dbReference type="ARBA" id="ARBA00022692"/>
    </source>
</evidence>
<gene>
    <name evidence="7" type="ORF">MAR_030545</name>
</gene>
<feature type="domain" description="Major facilitator superfamily (MFS) profile" evidence="6">
    <location>
        <begin position="33"/>
        <end position="408"/>
    </location>
</feature>
<proteinExistence type="predicted"/>
<keyword evidence="8" id="KW-1185">Reference proteome</keyword>
<evidence type="ECO:0000259" key="6">
    <source>
        <dbReference type="PROSITE" id="PS50850"/>
    </source>
</evidence>
<evidence type="ECO:0000256" key="4">
    <source>
        <dbReference type="ARBA" id="ARBA00023136"/>
    </source>
</evidence>
<feature type="transmembrane region" description="Helical" evidence="5">
    <location>
        <begin position="126"/>
        <end position="146"/>
    </location>
</feature>
<keyword evidence="2 5" id="KW-0812">Transmembrane</keyword>
<dbReference type="CDD" id="cd17318">
    <property type="entry name" value="MFS_SLC17"/>
    <property type="match status" value="1"/>
</dbReference>
<evidence type="ECO:0000313" key="8">
    <source>
        <dbReference type="Proteomes" id="UP001164746"/>
    </source>
</evidence>
<keyword evidence="4 5" id="KW-0472">Membrane</keyword>
<evidence type="ECO:0000256" key="5">
    <source>
        <dbReference type="SAM" id="Phobius"/>
    </source>
</evidence>
<feature type="transmembrane region" description="Helical" evidence="5">
    <location>
        <begin position="342"/>
        <end position="361"/>
    </location>
</feature>
<dbReference type="PROSITE" id="PS50850">
    <property type="entry name" value="MFS"/>
    <property type="match status" value="1"/>
</dbReference>
<dbReference type="Proteomes" id="UP001164746">
    <property type="component" value="Chromosome 10"/>
</dbReference>
<dbReference type="InterPro" id="IPR011701">
    <property type="entry name" value="MFS"/>
</dbReference>
<dbReference type="EMBL" id="CP111021">
    <property type="protein sequence ID" value="WAR15951.1"/>
    <property type="molecule type" value="Genomic_DNA"/>
</dbReference>